<dbReference type="OMA" id="DINAITW"/>
<dbReference type="GO" id="GO:0005576">
    <property type="term" value="C:extracellular region"/>
    <property type="evidence" value="ECO:0007669"/>
    <property type="project" value="UniProtKB-SubCell"/>
</dbReference>
<name>A0A1Y2M5U8_EPING</name>
<dbReference type="GO" id="GO:0098552">
    <property type="term" value="C:side of membrane"/>
    <property type="evidence" value="ECO:0007669"/>
    <property type="project" value="UniProtKB-KW"/>
</dbReference>
<keyword evidence="8 17" id="KW-0732">Signal</keyword>
<evidence type="ECO:0000256" key="12">
    <source>
        <dbReference type="ARBA" id="ARBA00023288"/>
    </source>
</evidence>
<evidence type="ECO:0000256" key="15">
    <source>
        <dbReference type="SAM" id="MobiDB-lite"/>
    </source>
</evidence>
<feature type="transmembrane region" description="Helical" evidence="16">
    <location>
        <begin position="299"/>
        <end position="319"/>
    </location>
</feature>
<keyword evidence="12" id="KW-0449">Lipoprotein</keyword>
<evidence type="ECO:0000256" key="5">
    <source>
        <dbReference type="ARBA" id="ARBA00022525"/>
    </source>
</evidence>
<feature type="transmembrane region" description="Helical" evidence="16">
    <location>
        <begin position="216"/>
        <end position="238"/>
    </location>
</feature>
<organism evidence="19 20">
    <name type="scientific">Epicoccum nigrum</name>
    <name type="common">Soil fungus</name>
    <name type="synonym">Epicoccum purpurascens</name>
    <dbReference type="NCBI Taxonomy" id="105696"/>
    <lineage>
        <taxon>Eukaryota</taxon>
        <taxon>Fungi</taxon>
        <taxon>Dikarya</taxon>
        <taxon>Ascomycota</taxon>
        <taxon>Pezizomycotina</taxon>
        <taxon>Dothideomycetes</taxon>
        <taxon>Pleosporomycetidae</taxon>
        <taxon>Pleosporales</taxon>
        <taxon>Pleosporineae</taxon>
        <taxon>Didymellaceae</taxon>
        <taxon>Epicoccum</taxon>
    </lineage>
</organism>
<feature type="transmembrane region" description="Helical" evidence="16">
    <location>
        <begin position="339"/>
        <end position="360"/>
    </location>
</feature>
<comment type="similarity">
    <text evidence="13">Belongs to the SAT4 family.</text>
</comment>
<keyword evidence="14" id="KW-0408">Iron</keyword>
<dbReference type="PROSITE" id="PS52012">
    <property type="entry name" value="CFEM"/>
    <property type="match status" value="1"/>
</dbReference>
<evidence type="ECO:0000256" key="13">
    <source>
        <dbReference type="ARBA" id="ARBA00038359"/>
    </source>
</evidence>
<dbReference type="Pfam" id="PF05730">
    <property type="entry name" value="CFEM"/>
    <property type="match status" value="1"/>
</dbReference>
<feature type="disulfide bond" evidence="14">
    <location>
        <begin position="35"/>
        <end position="75"/>
    </location>
</feature>
<evidence type="ECO:0000259" key="18">
    <source>
        <dbReference type="PROSITE" id="PS52012"/>
    </source>
</evidence>
<comment type="similarity">
    <text evidence="4">Belongs to the RBT5 family.</text>
</comment>
<keyword evidence="5" id="KW-0964">Secreted</keyword>
<dbReference type="InParanoid" id="A0A1Y2M5U8"/>
<keyword evidence="7 16" id="KW-0812">Transmembrane</keyword>
<evidence type="ECO:0000256" key="17">
    <source>
        <dbReference type="SAM" id="SignalP"/>
    </source>
</evidence>
<dbReference type="STRING" id="105696.A0A1Y2M5U8"/>
<evidence type="ECO:0000256" key="4">
    <source>
        <dbReference type="ARBA" id="ARBA00010031"/>
    </source>
</evidence>
<reference evidence="19 20" key="1">
    <citation type="journal article" date="2017" name="Genome Announc.">
        <title>Genome sequence of the saprophytic ascomycete Epicoccum nigrum ICMP 19927 strain isolated from New Zealand.</title>
        <authorList>
            <person name="Fokin M."/>
            <person name="Fleetwood D."/>
            <person name="Weir B.S."/>
            <person name="Villas-Boas S.G."/>
        </authorList>
    </citation>
    <scope>NUCLEOTIDE SEQUENCE [LARGE SCALE GENOMIC DNA]</scope>
    <source>
        <strain evidence="19 20">ICMP 19927</strain>
    </source>
</reference>
<feature type="disulfide bond" evidence="14">
    <location>
        <begin position="39"/>
        <end position="70"/>
    </location>
</feature>
<feature type="domain" description="CFEM" evidence="18">
    <location>
        <begin position="7"/>
        <end position="115"/>
    </location>
</feature>
<dbReference type="Proteomes" id="UP000193240">
    <property type="component" value="Unassembled WGS sequence"/>
</dbReference>
<evidence type="ECO:0000256" key="14">
    <source>
        <dbReference type="PROSITE-ProRule" id="PRU01356"/>
    </source>
</evidence>
<accession>A0A1Y2M5U8</accession>
<sequence length="431" mass="48441">MKVLFVIVALLWAHIPSALAQGLEVSQALNALDFCAVSCLTESLKDSTCTLADVKCLCTSTQFTSSVEHCLLSKCTIKEGLTAQNVTANLCAQKPRDTSAELKRTNIALMVVSATFVLSRLAQKLFTRAEVRMALDDYLILATLLVGQPSTILIDRGLIPNGLGRDVWTLNFDQVTEFGKYFYWVEICYFAQLSVLKLTFLYFYKRIFPGRTIQKIILATIVFSILYGIIFVVVAVFQCRPINYYWTKWDGEHTGRCIDINALVWANAATSIAVDLWMLGIPLSQLVHLKLSWSKKAGVVIMFCLGTFATVISIIRLQFLITFARTQNPMWDQQNITKWSAIEIAVGVVCSCIPSIRVILVRVLPRTFSSSNDSKRRNYYHSTEGKTSKLSGRSRGQSDVEGTDKVIHCTTTFELNRTHKDDDEVELVHMR</sequence>
<evidence type="ECO:0000256" key="16">
    <source>
        <dbReference type="SAM" id="Phobius"/>
    </source>
</evidence>
<dbReference type="GO" id="GO:0046872">
    <property type="term" value="F:metal ion binding"/>
    <property type="evidence" value="ECO:0007669"/>
    <property type="project" value="UniProtKB-UniRule"/>
</dbReference>
<keyword evidence="10 16" id="KW-0472">Membrane</keyword>
<dbReference type="AlphaFoldDB" id="A0A1Y2M5U8"/>
<keyword evidence="20" id="KW-1185">Reference proteome</keyword>
<keyword evidence="6" id="KW-0336">GPI-anchor</keyword>
<evidence type="ECO:0000313" key="19">
    <source>
        <dbReference type="EMBL" id="OSS51460.1"/>
    </source>
</evidence>
<evidence type="ECO:0000256" key="6">
    <source>
        <dbReference type="ARBA" id="ARBA00022622"/>
    </source>
</evidence>
<dbReference type="Pfam" id="PF20684">
    <property type="entry name" value="Fung_rhodopsin"/>
    <property type="match status" value="1"/>
</dbReference>
<dbReference type="PANTHER" id="PTHR33048:SF143">
    <property type="entry name" value="EXTRACELLULAR MEMBRANE PROTEIN CFEM DOMAIN-CONTAINING PROTEIN-RELATED"/>
    <property type="match status" value="1"/>
</dbReference>
<dbReference type="InterPro" id="IPR052337">
    <property type="entry name" value="SAT4-like"/>
</dbReference>
<evidence type="ECO:0000256" key="2">
    <source>
        <dbReference type="ARBA" id="ARBA00004589"/>
    </source>
</evidence>
<dbReference type="InterPro" id="IPR049326">
    <property type="entry name" value="Rhodopsin_dom_fungi"/>
</dbReference>
<proteinExistence type="inferred from homology"/>
<dbReference type="InterPro" id="IPR008427">
    <property type="entry name" value="Extracellular_membr_CFEM_dom"/>
</dbReference>
<keyword evidence="14" id="KW-0479">Metal-binding</keyword>
<evidence type="ECO:0000256" key="8">
    <source>
        <dbReference type="ARBA" id="ARBA00022729"/>
    </source>
</evidence>
<dbReference type="PANTHER" id="PTHR33048">
    <property type="entry name" value="PTH11-LIKE INTEGRAL MEMBRANE PROTEIN (AFU_ORTHOLOGUE AFUA_5G11245)"/>
    <property type="match status" value="1"/>
</dbReference>
<keyword evidence="9 16" id="KW-1133">Transmembrane helix</keyword>
<feature type="transmembrane region" description="Helical" evidence="16">
    <location>
        <begin position="258"/>
        <end position="278"/>
    </location>
</feature>
<evidence type="ECO:0000313" key="20">
    <source>
        <dbReference type="Proteomes" id="UP000193240"/>
    </source>
</evidence>
<feature type="chain" id="PRO_5012869946" description="CFEM domain-containing protein" evidence="17">
    <location>
        <begin position="21"/>
        <end position="431"/>
    </location>
</feature>
<evidence type="ECO:0000256" key="11">
    <source>
        <dbReference type="ARBA" id="ARBA00023157"/>
    </source>
</evidence>
<gene>
    <name evidence="19" type="ORF">B5807_04025</name>
</gene>
<evidence type="ECO:0000256" key="7">
    <source>
        <dbReference type="ARBA" id="ARBA00022692"/>
    </source>
</evidence>
<feature type="transmembrane region" description="Helical" evidence="16">
    <location>
        <begin position="181"/>
        <end position="204"/>
    </location>
</feature>
<evidence type="ECO:0000256" key="1">
    <source>
        <dbReference type="ARBA" id="ARBA00004141"/>
    </source>
</evidence>
<dbReference type="SMART" id="SM00747">
    <property type="entry name" value="CFEM"/>
    <property type="match status" value="1"/>
</dbReference>
<feature type="disulfide bond" evidence="14">
    <location>
        <begin position="58"/>
        <end position="91"/>
    </location>
</feature>
<evidence type="ECO:0000256" key="3">
    <source>
        <dbReference type="ARBA" id="ARBA00004613"/>
    </source>
</evidence>
<comment type="subcellular location">
    <subcellularLocation>
        <location evidence="2">Membrane</location>
        <topology evidence="2">Lipid-anchor</topology>
        <topology evidence="2">GPI-anchor</topology>
    </subcellularLocation>
    <subcellularLocation>
        <location evidence="1">Membrane</location>
        <topology evidence="1">Multi-pass membrane protein</topology>
    </subcellularLocation>
    <subcellularLocation>
        <location evidence="3">Secreted</location>
    </subcellularLocation>
</comment>
<evidence type="ECO:0000256" key="9">
    <source>
        <dbReference type="ARBA" id="ARBA00022989"/>
    </source>
</evidence>
<keyword evidence="11 14" id="KW-1015">Disulfide bond</keyword>
<feature type="disulfide bond" evidence="14">
    <location>
        <begin position="49"/>
        <end position="56"/>
    </location>
</feature>
<keyword evidence="14" id="KW-0349">Heme</keyword>
<protein>
    <recommendedName>
        <fullName evidence="18">CFEM domain-containing protein</fullName>
    </recommendedName>
</protein>
<feature type="binding site" description="axial binding residue" evidence="14">
    <location>
        <position position="53"/>
    </location>
    <ligand>
        <name>heme</name>
        <dbReference type="ChEBI" id="CHEBI:30413"/>
    </ligand>
    <ligandPart>
        <name>Fe</name>
        <dbReference type="ChEBI" id="CHEBI:18248"/>
    </ligandPart>
</feature>
<keyword evidence="6" id="KW-0325">Glycoprotein</keyword>
<dbReference type="EMBL" id="KZ107840">
    <property type="protein sequence ID" value="OSS51460.1"/>
    <property type="molecule type" value="Genomic_DNA"/>
</dbReference>
<feature type="region of interest" description="Disordered" evidence="15">
    <location>
        <begin position="370"/>
        <end position="401"/>
    </location>
</feature>
<evidence type="ECO:0000256" key="10">
    <source>
        <dbReference type="ARBA" id="ARBA00023136"/>
    </source>
</evidence>
<feature type="signal peptide" evidence="17">
    <location>
        <begin position="1"/>
        <end position="20"/>
    </location>
</feature>